<keyword evidence="4" id="KW-1185">Reference proteome</keyword>
<evidence type="ECO:0000256" key="1">
    <source>
        <dbReference type="SAM" id="MobiDB-lite"/>
    </source>
</evidence>
<dbReference type="AlphaFoldDB" id="A0A3N4KU00"/>
<proteinExistence type="predicted"/>
<keyword evidence="2" id="KW-1133">Transmembrane helix</keyword>
<dbReference type="InParanoid" id="A0A3N4KU00"/>
<feature type="transmembrane region" description="Helical" evidence="2">
    <location>
        <begin position="12"/>
        <end position="32"/>
    </location>
</feature>
<evidence type="ECO:0000256" key="2">
    <source>
        <dbReference type="SAM" id="Phobius"/>
    </source>
</evidence>
<reference evidence="3 4" key="1">
    <citation type="journal article" date="2018" name="Nat. Ecol. Evol.">
        <title>Pezizomycetes genomes reveal the molecular basis of ectomycorrhizal truffle lifestyle.</title>
        <authorList>
            <person name="Murat C."/>
            <person name="Payen T."/>
            <person name="Noel B."/>
            <person name="Kuo A."/>
            <person name="Morin E."/>
            <person name="Chen J."/>
            <person name="Kohler A."/>
            <person name="Krizsan K."/>
            <person name="Balestrini R."/>
            <person name="Da Silva C."/>
            <person name="Montanini B."/>
            <person name="Hainaut M."/>
            <person name="Levati E."/>
            <person name="Barry K.W."/>
            <person name="Belfiori B."/>
            <person name="Cichocki N."/>
            <person name="Clum A."/>
            <person name="Dockter R.B."/>
            <person name="Fauchery L."/>
            <person name="Guy J."/>
            <person name="Iotti M."/>
            <person name="Le Tacon F."/>
            <person name="Lindquist E.A."/>
            <person name="Lipzen A."/>
            <person name="Malagnac F."/>
            <person name="Mello A."/>
            <person name="Molinier V."/>
            <person name="Miyauchi S."/>
            <person name="Poulain J."/>
            <person name="Riccioni C."/>
            <person name="Rubini A."/>
            <person name="Sitrit Y."/>
            <person name="Splivallo R."/>
            <person name="Traeger S."/>
            <person name="Wang M."/>
            <person name="Zifcakova L."/>
            <person name="Wipf D."/>
            <person name="Zambonelli A."/>
            <person name="Paolocci F."/>
            <person name="Nowrousian M."/>
            <person name="Ottonello S."/>
            <person name="Baldrian P."/>
            <person name="Spatafora J.W."/>
            <person name="Henrissat B."/>
            <person name="Nagy L.G."/>
            <person name="Aury J.M."/>
            <person name="Wincker P."/>
            <person name="Grigoriev I.V."/>
            <person name="Bonfante P."/>
            <person name="Martin F.M."/>
        </authorList>
    </citation>
    <scope>NUCLEOTIDE SEQUENCE [LARGE SCALE GENOMIC DNA]</scope>
    <source>
        <strain evidence="3 4">CCBAS932</strain>
    </source>
</reference>
<name>A0A3N4KU00_9PEZI</name>
<evidence type="ECO:0000313" key="4">
    <source>
        <dbReference type="Proteomes" id="UP000277580"/>
    </source>
</evidence>
<keyword evidence="2" id="KW-0812">Transmembrane</keyword>
<accession>A0A3N4KU00</accession>
<dbReference type="Proteomes" id="UP000277580">
    <property type="component" value="Unassembled WGS sequence"/>
</dbReference>
<evidence type="ECO:0000313" key="3">
    <source>
        <dbReference type="EMBL" id="RPB11831.1"/>
    </source>
</evidence>
<dbReference type="EMBL" id="ML119133">
    <property type="protein sequence ID" value="RPB11831.1"/>
    <property type="molecule type" value="Genomic_DNA"/>
</dbReference>
<sequence>MRTCLRYTKKDSVFLLRTLCVTLLTMYVLQLARNHRRETTCVYVAYLNCNRTSINIILAPSQGSNGRNRNDHPVNFRHFVIEPISSHPPPKSRLSQVSVTS</sequence>
<keyword evidence="2" id="KW-0472">Membrane</keyword>
<organism evidence="3 4">
    <name type="scientific">Morchella conica CCBAS932</name>
    <dbReference type="NCBI Taxonomy" id="1392247"/>
    <lineage>
        <taxon>Eukaryota</taxon>
        <taxon>Fungi</taxon>
        <taxon>Dikarya</taxon>
        <taxon>Ascomycota</taxon>
        <taxon>Pezizomycotina</taxon>
        <taxon>Pezizomycetes</taxon>
        <taxon>Pezizales</taxon>
        <taxon>Morchellaceae</taxon>
        <taxon>Morchella</taxon>
    </lineage>
</organism>
<protein>
    <submittedName>
        <fullName evidence="3">Uncharacterized protein</fullName>
    </submittedName>
</protein>
<feature type="region of interest" description="Disordered" evidence="1">
    <location>
        <begin position="82"/>
        <end position="101"/>
    </location>
</feature>
<gene>
    <name evidence="3" type="ORF">P167DRAFT_189163</name>
</gene>